<dbReference type="PANTHER" id="PTHR43735">
    <property type="entry name" value="APOPTOSIS-INDUCING FACTOR 1"/>
    <property type="match status" value="1"/>
</dbReference>
<dbReference type="GO" id="GO:0050660">
    <property type="term" value="F:flavin adenine dinucleotide binding"/>
    <property type="evidence" value="ECO:0007669"/>
    <property type="project" value="TreeGrafter"/>
</dbReference>
<dbReference type="PRINTS" id="PR00368">
    <property type="entry name" value="FADPNR"/>
</dbReference>
<dbReference type="PRINTS" id="PR00411">
    <property type="entry name" value="PNDRDTASEI"/>
</dbReference>
<keyword evidence="1" id="KW-1133">Transmembrane helix</keyword>
<dbReference type="InterPro" id="IPR023753">
    <property type="entry name" value="FAD/NAD-binding_dom"/>
</dbReference>
<evidence type="ECO:0000313" key="4">
    <source>
        <dbReference type="Proteomes" id="UP000887226"/>
    </source>
</evidence>
<evidence type="ECO:0000313" key="3">
    <source>
        <dbReference type="EMBL" id="KAG9240680.1"/>
    </source>
</evidence>
<dbReference type="PANTHER" id="PTHR43735:SF25">
    <property type="entry name" value="NAD(P)H DEHYDROGENASE 3"/>
    <property type="match status" value="1"/>
</dbReference>
<dbReference type="GO" id="GO:0004174">
    <property type="term" value="F:electron-transferring-flavoprotein dehydrogenase activity"/>
    <property type="evidence" value="ECO:0007669"/>
    <property type="project" value="TreeGrafter"/>
</dbReference>
<dbReference type="EMBL" id="MU254372">
    <property type="protein sequence ID" value="KAG9240680.1"/>
    <property type="molecule type" value="Genomic_DNA"/>
</dbReference>
<dbReference type="InterPro" id="IPR036188">
    <property type="entry name" value="FAD/NAD-bd_sf"/>
</dbReference>
<sequence>MVEKREIVVLGGNLGGISIAHYLLKYTIPQLERLDKSVSYHITLVTPNTDIFFKIATPRAIINSKLIPQEKIWRPIADGFTKYSNEQFTLVQGLATGLNATARAVTVTSSGASIQSLTYHTLFISTGTTSASPLWTLHHDQTISSNAIALMHEKLPTAKTILVAGGGAVGVETAGELASEYKDAKITLLSGSTRLLGKAYLATAERAESYLKKTQKVEVVHNLRVEKSEVRGDAMVLTLSDGSTRTVDVYIDGTGGVPNSQFLPSSWLDTDKRVETSDASNRVRGDGSVEEAKNVYVIGDIVAKSDASLMALNCHVPVAASSFAVDIAGAGKAPGVLRKLLGSSSSLPVQKAYKQAMPNTFVVPIGREGGVGQIMGYRMPSIMVKMAKGNSYFLEMIDPILTGSKW</sequence>
<dbReference type="Pfam" id="PF07992">
    <property type="entry name" value="Pyr_redox_2"/>
    <property type="match status" value="1"/>
</dbReference>
<feature type="transmembrane region" description="Helical" evidence="1">
    <location>
        <begin position="7"/>
        <end position="24"/>
    </location>
</feature>
<organism evidence="3 4">
    <name type="scientific">Calycina marina</name>
    <dbReference type="NCBI Taxonomy" id="1763456"/>
    <lineage>
        <taxon>Eukaryota</taxon>
        <taxon>Fungi</taxon>
        <taxon>Dikarya</taxon>
        <taxon>Ascomycota</taxon>
        <taxon>Pezizomycotina</taxon>
        <taxon>Leotiomycetes</taxon>
        <taxon>Helotiales</taxon>
        <taxon>Pezizellaceae</taxon>
        <taxon>Calycina</taxon>
    </lineage>
</organism>
<keyword evidence="4" id="KW-1185">Reference proteome</keyword>
<dbReference type="Proteomes" id="UP000887226">
    <property type="component" value="Unassembled WGS sequence"/>
</dbReference>
<keyword evidence="1" id="KW-0812">Transmembrane</keyword>
<dbReference type="Gene3D" id="3.50.50.100">
    <property type="match status" value="1"/>
</dbReference>
<feature type="domain" description="FAD/NAD(P)-binding" evidence="2">
    <location>
        <begin position="6"/>
        <end position="302"/>
    </location>
</feature>
<comment type="caution">
    <text evidence="3">The sequence shown here is derived from an EMBL/GenBank/DDBJ whole genome shotgun (WGS) entry which is preliminary data.</text>
</comment>
<keyword evidence="1" id="KW-0472">Membrane</keyword>
<dbReference type="AlphaFoldDB" id="A0A9P7YWS7"/>
<dbReference type="GO" id="GO:0005737">
    <property type="term" value="C:cytoplasm"/>
    <property type="evidence" value="ECO:0007669"/>
    <property type="project" value="TreeGrafter"/>
</dbReference>
<protein>
    <recommendedName>
        <fullName evidence="2">FAD/NAD(P)-binding domain-containing protein</fullName>
    </recommendedName>
</protein>
<evidence type="ECO:0000256" key="1">
    <source>
        <dbReference type="SAM" id="Phobius"/>
    </source>
</evidence>
<reference evidence="3" key="1">
    <citation type="journal article" date="2021" name="IMA Fungus">
        <title>Genomic characterization of three marine fungi, including Emericellopsis atlantica sp. nov. with signatures of a generalist lifestyle and marine biomass degradation.</title>
        <authorList>
            <person name="Hagestad O.C."/>
            <person name="Hou L."/>
            <person name="Andersen J.H."/>
            <person name="Hansen E.H."/>
            <person name="Altermark B."/>
            <person name="Li C."/>
            <person name="Kuhnert E."/>
            <person name="Cox R.J."/>
            <person name="Crous P.W."/>
            <person name="Spatafora J.W."/>
            <person name="Lail K."/>
            <person name="Amirebrahimi M."/>
            <person name="Lipzen A."/>
            <person name="Pangilinan J."/>
            <person name="Andreopoulos W."/>
            <person name="Hayes R.D."/>
            <person name="Ng V."/>
            <person name="Grigoriev I.V."/>
            <person name="Jackson S.A."/>
            <person name="Sutton T.D.S."/>
            <person name="Dobson A.D.W."/>
            <person name="Rama T."/>
        </authorList>
    </citation>
    <scope>NUCLEOTIDE SEQUENCE</scope>
    <source>
        <strain evidence="3">TRa3180A</strain>
    </source>
</reference>
<evidence type="ECO:0000259" key="2">
    <source>
        <dbReference type="Pfam" id="PF07992"/>
    </source>
</evidence>
<gene>
    <name evidence="3" type="ORF">BJ878DRAFT_275316</name>
</gene>
<dbReference type="OrthoDB" id="202203at2759"/>
<name>A0A9P7YWS7_9HELO</name>
<accession>A0A9P7YWS7</accession>
<proteinExistence type="predicted"/>
<dbReference type="SUPFAM" id="SSF51905">
    <property type="entry name" value="FAD/NAD(P)-binding domain"/>
    <property type="match status" value="1"/>
</dbReference>